<keyword evidence="3" id="KW-1185">Reference proteome</keyword>
<dbReference type="Proteomes" id="UP000326340">
    <property type="component" value="Unassembled WGS sequence"/>
</dbReference>
<evidence type="ECO:0000313" key="3">
    <source>
        <dbReference type="Proteomes" id="UP000326340"/>
    </source>
</evidence>
<sequence length="136" mass="14315">MSSYDSNASDASDASGASVSSVRSCIEVRPADLAVACTQNCLPERVDAGPVKRECIANGGFCFTSIPDIKKPCCGGLFCINKPGPNLNFCEPAPSPKVKVPRRSEVVEKSEIPPAPQAQALSRAMPQVPRDEPILG</sequence>
<accession>A0A5Q4BJC2</accession>
<feature type="region of interest" description="Disordered" evidence="1">
    <location>
        <begin position="102"/>
        <end position="136"/>
    </location>
</feature>
<organism evidence="2 3">
    <name type="scientific">Colletotrichum shisoi</name>
    <dbReference type="NCBI Taxonomy" id="2078593"/>
    <lineage>
        <taxon>Eukaryota</taxon>
        <taxon>Fungi</taxon>
        <taxon>Dikarya</taxon>
        <taxon>Ascomycota</taxon>
        <taxon>Pezizomycotina</taxon>
        <taxon>Sordariomycetes</taxon>
        <taxon>Hypocreomycetidae</taxon>
        <taxon>Glomerellales</taxon>
        <taxon>Glomerellaceae</taxon>
        <taxon>Colletotrichum</taxon>
        <taxon>Colletotrichum destructivum species complex</taxon>
    </lineage>
</organism>
<evidence type="ECO:0000313" key="2">
    <source>
        <dbReference type="EMBL" id="TQN66694.1"/>
    </source>
</evidence>
<name>A0A5Q4BJC2_9PEZI</name>
<dbReference type="EMBL" id="PUHP01001133">
    <property type="protein sequence ID" value="TQN66694.1"/>
    <property type="molecule type" value="Genomic_DNA"/>
</dbReference>
<dbReference type="OrthoDB" id="4824095at2759"/>
<evidence type="ECO:0000256" key="1">
    <source>
        <dbReference type="SAM" id="MobiDB-lite"/>
    </source>
</evidence>
<gene>
    <name evidence="2" type="ORF">CSHISOI_08632</name>
</gene>
<comment type="caution">
    <text evidence="2">The sequence shown here is derived from an EMBL/GenBank/DDBJ whole genome shotgun (WGS) entry which is preliminary data.</text>
</comment>
<dbReference type="AlphaFoldDB" id="A0A5Q4BJC2"/>
<protein>
    <submittedName>
        <fullName evidence="2">Uncharacterized protein</fullName>
    </submittedName>
</protein>
<reference evidence="2 3" key="1">
    <citation type="journal article" date="2019" name="Sci. Rep.">
        <title>Colletotrichum shisoi sp. nov., an anthracnose pathogen of Perilla frutescens in Japan: molecular phylogenetic, morphological and genomic evidence.</title>
        <authorList>
            <person name="Gan P."/>
            <person name="Tsushima A."/>
            <person name="Hiroyama R."/>
            <person name="Narusaka M."/>
            <person name="Takano Y."/>
            <person name="Narusaka Y."/>
            <person name="Kawaradani M."/>
            <person name="Damm U."/>
            <person name="Shirasu K."/>
        </authorList>
    </citation>
    <scope>NUCLEOTIDE SEQUENCE [LARGE SCALE GENOMIC DNA]</scope>
    <source>
        <strain evidence="2 3">PG-2018a</strain>
    </source>
</reference>
<proteinExistence type="predicted"/>
<feature type="compositionally biased region" description="Basic and acidic residues" evidence="1">
    <location>
        <begin position="102"/>
        <end position="111"/>
    </location>
</feature>